<comment type="caution">
    <text evidence="1">The sequence shown here is derived from an EMBL/GenBank/DDBJ whole genome shotgun (WGS) entry which is preliminary data.</text>
</comment>
<organism evidence="1 2">
    <name type="scientific">Pistacia integerrima</name>
    <dbReference type="NCBI Taxonomy" id="434235"/>
    <lineage>
        <taxon>Eukaryota</taxon>
        <taxon>Viridiplantae</taxon>
        <taxon>Streptophyta</taxon>
        <taxon>Embryophyta</taxon>
        <taxon>Tracheophyta</taxon>
        <taxon>Spermatophyta</taxon>
        <taxon>Magnoliopsida</taxon>
        <taxon>eudicotyledons</taxon>
        <taxon>Gunneridae</taxon>
        <taxon>Pentapetalae</taxon>
        <taxon>rosids</taxon>
        <taxon>malvids</taxon>
        <taxon>Sapindales</taxon>
        <taxon>Anacardiaceae</taxon>
        <taxon>Pistacia</taxon>
    </lineage>
</organism>
<evidence type="ECO:0000313" key="2">
    <source>
        <dbReference type="Proteomes" id="UP001163603"/>
    </source>
</evidence>
<reference evidence="2" key="1">
    <citation type="journal article" date="2023" name="G3 (Bethesda)">
        <title>Genome assembly and association tests identify interacting loci associated with vigor, precocity, and sex in interspecific pistachio rootstocks.</title>
        <authorList>
            <person name="Palmer W."/>
            <person name="Jacygrad E."/>
            <person name="Sagayaradj S."/>
            <person name="Cavanaugh K."/>
            <person name="Han R."/>
            <person name="Bertier L."/>
            <person name="Beede B."/>
            <person name="Kafkas S."/>
            <person name="Golino D."/>
            <person name="Preece J."/>
            <person name="Michelmore R."/>
        </authorList>
    </citation>
    <scope>NUCLEOTIDE SEQUENCE [LARGE SCALE GENOMIC DNA]</scope>
</reference>
<gene>
    <name evidence="1" type="ORF">Pint_24859</name>
</gene>
<protein>
    <submittedName>
        <fullName evidence="1">Uncharacterized protein</fullName>
    </submittedName>
</protein>
<proteinExistence type="predicted"/>
<keyword evidence="2" id="KW-1185">Reference proteome</keyword>
<sequence>MPSLHFLLPLLSLLSLLPLSLAQSPRGTFIDCGALVGSTINGIEWLPDTGYVSSGTPKNITTTVTVETLSTVRSFPNELHRKFCYEVPVFRGARYMVRTTYYYGEVNGRDSPPVFDQMVDGTFWTVVNTTAEYEQGLSSYYEGVFLAQGKSMSLCIGSNNHTDSNPFISALEFVILEDSVYNATDFNKYALSLVSRHSFGYNGTDNIKYPDDKFDRYWEPFGDNAHMVAGNKNVSVSGFWNLPPKKIFETALATGPKKHMELIWPPVLLTNSRYYIALYFADNPDSSSLGGSRMFDIIINHVPYYRNLSVKPDGAVIFAKQWPLKGATNITLIPVAGSNKGPLINGGEIFHLLDLGRRTLTRDVIALEKFKKSLQNPPLDWNGDPCLPHLYSWTGITCSYGRRIRVVTLNLTNMGLSGTLSPNISSLSALNGILLGNNSLSGTIPDLSSLTRLGKLYVVTSLLHLEDNRFSGEIPKSLGNISGLRELFLQNNNLTGQIPSSLLRKAGLNLKTSPGNQLSSPPPY</sequence>
<name>A0ACC0YFG5_9ROSI</name>
<evidence type="ECO:0000313" key="1">
    <source>
        <dbReference type="EMBL" id="KAJ0035571.1"/>
    </source>
</evidence>
<dbReference type="EMBL" id="CM047742">
    <property type="protein sequence ID" value="KAJ0035571.1"/>
    <property type="molecule type" value="Genomic_DNA"/>
</dbReference>
<accession>A0ACC0YFG5</accession>
<dbReference type="Proteomes" id="UP001163603">
    <property type="component" value="Chromosome 7"/>
</dbReference>